<gene>
    <name evidence="1" type="primary">pol</name>
    <name evidence="1" type="ORF">EVAR_93657_1</name>
</gene>
<proteinExistence type="predicted"/>
<organism evidence="1 2">
    <name type="scientific">Eumeta variegata</name>
    <name type="common">Bagworm moth</name>
    <name type="synonym">Eumeta japonica</name>
    <dbReference type="NCBI Taxonomy" id="151549"/>
    <lineage>
        <taxon>Eukaryota</taxon>
        <taxon>Metazoa</taxon>
        <taxon>Ecdysozoa</taxon>
        <taxon>Arthropoda</taxon>
        <taxon>Hexapoda</taxon>
        <taxon>Insecta</taxon>
        <taxon>Pterygota</taxon>
        <taxon>Neoptera</taxon>
        <taxon>Endopterygota</taxon>
        <taxon>Lepidoptera</taxon>
        <taxon>Glossata</taxon>
        <taxon>Ditrysia</taxon>
        <taxon>Tineoidea</taxon>
        <taxon>Psychidae</taxon>
        <taxon>Oiketicinae</taxon>
        <taxon>Eumeta</taxon>
    </lineage>
</organism>
<evidence type="ECO:0000313" key="1">
    <source>
        <dbReference type="EMBL" id="GBP16289.1"/>
    </source>
</evidence>
<sequence length="100" mass="10805">MAFKHNWGHRSIGVFLEALDRVCLPGLLSCDVIVNTKIPPVLMLTVASFLEGRSFLVVVKGVTSDPCPFHAEVTKGSCLSRCLCATFTDDIPSLAGQLQN</sequence>
<protein>
    <submittedName>
        <fullName evidence="1">RNA-directed DNA polymerase from mobile element jockey</fullName>
    </submittedName>
</protein>
<evidence type="ECO:0000313" key="2">
    <source>
        <dbReference type="Proteomes" id="UP000299102"/>
    </source>
</evidence>
<reference evidence="1 2" key="1">
    <citation type="journal article" date="2019" name="Commun. Biol.">
        <title>The bagworm genome reveals a unique fibroin gene that provides high tensile strength.</title>
        <authorList>
            <person name="Kono N."/>
            <person name="Nakamura H."/>
            <person name="Ohtoshi R."/>
            <person name="Tomita M."/>
            <person name="Numata K."/>
            <person name="Arakawa K."/>
        </authorList>
    </citation>
    <scope>NUCLEOTIDE SEQUENCE [LARGE SCALE GENOMIC DNA]</scope>
</reference>
<dbReference type="AlphaFoldDB" id="A0A4C1TQN9"/>
<keyword evidence="1" id="KW-0808">Transferase</keyword>
<accession>A0A4C1TQN9</accession>
<dbReference type="EMBL" id="BGZK01000078">
    <property type="protein sequence ID" value="GBP16289.1"/>
    <property type="molecule type" value="Genomic_DNA"/>
</dbReference>
<keyword evidence="1" id="KW-0695">RNA-directed DNA polymerase</keyword>
<name>A0A4C1TQN9_EUMVA</name>
<dbReference type="GO" id="GO:0003964">
    <property type="term" value="F:RNA-directed DNA polymerase activity"/>
    <property type="evidence" value="ECO:0007669"/>
    <property type="project" value="UniProtKB-KW"/>
</dbReference>
<dbReference type="OrthoDB" id="10065625at2759"/>
<keyword evidence="1" id="KW-0548">Nucleotidyltransferase</keyword>
<keyword evidence="2" id="KW-1185">Reference proteome</keyword>
<dbReference type="Proteomes" id="UP000299102">
    <property type="component" value="Unassembled WGS sequence"/>
</dbReference>
<comment type="caution">
    <text evidence="1">The sequence shown here is derived from an EMBL/GenBank/DDBJ whole genome shotgun (WGS) entry which is preliminary data.</text>
</comment>